<feature type="repeat" description="PPR" evidence="5">
    <location>
        <begin position="244"/>
        <end position="278"/>
    </location>
</feature>
<evidence type="ECO:0000256" key="2">
    <source>
        <dbReference type="ARBA" id="ARBA00022737"/>
    </source>
</evidence>
<reference evidence="8" key="1">
    <citation type="journal article" date="2019" name="Curr. Biol.">
        <title>Genome Sequence of Striga asiatica Provides Insight into the Evolution of Plant Parasitism.</title>
        <authorList>
            <person name="Yoshida S."/>
            <person name="Kim S."/>
            <person name="Wafula E.K."/>
            <person name="Tanskanen J."/>
            <person name="Kim Y.M."/>
            <person name="Honaas L."/>
            <person name="Yang Z."/>
            <person name="Spallek T."/>
            <person name="Conn C.E."/>
            <person name="Ichihashi Y."/>
            <person name="Cheong K."/>
            <person name="Cui S."/>
            <person name="Der J.P."/>
            <person name="Gundlach H."/>
            <person name="Jiao Y."/>
            <person name="Hori C."/>
            <person name="Ishida J.K."/>
            <person name="Kasahara H."/>
            <person name="Kiba T."/>
            <person name="Kim M.S."/>
            <person name="Koo N."/>
            <person name="Laohavisit A."/>
            <person name="Lee Y.H."/>
            <person name="Lumba S."/>
            <person name="McCourt P."/>
            <person name="Mortimer J.C."/>
            <person name="Mutuku J.M."/>
            <person name="Nomura T."/>
            <person name="Sasaki-Sekimoto Y."/>
            <person name="Seto Y."/>
            <person name="Wang Y."/>
            <person name="Wakatake T."/>
            <person name="Sakakibara H."/>
            <person name="Demura T."/>
            <person name="Yamaguchi S."/>
            <person name="Yoneyama K."/>
            <person name="Manabe R.I."/>
            <person name="Nelson D.C."/>
            <person name="Schulman A.H."/>
            <person name="Timko M.P."/>
            <person name="dePamphilis C.W."/>
            <person name="Choi D."/>
            <person name="Shirasu K."/>
        </authorList>
    </citation>
    <scope>NUCLEOTIDE SEQUENCE [LARGE SCALE GENOMIC DNA]</scope>
    <source>
        <strain evidence="8">cv. UVA1</strain>
    </source>
</reference>
<keyword evidence="2" id="KW-0677">Repeat</keyword>
<feature type="repeat" description="PPR" evidence="5">
    <location>
        <begin position="213"/>
        <end position="243"/>
    </location>
</feature>
<dbReference type="Pfam" id="PF03969">
    <property type="entry name" value="AFG1_ATPase"/>
    <property type="match status" value="1"/>
</dbReference>
<accession>A0A5A7PGR8</accession>
<dbReference type="SUPFAM" id="SSF52540">
    <property type="entry name" value="P-loop containing nucleoside triphosphate hydrolases"/>
    <property type="match status" value="1"/>
</dbReference>
<dbReference type="InterPro" id="IPR002885">
    <property type="entry name" value="PPR_rpt"/>
</dbReference>
<comment type="caution">
    <text evidence="7">The sequence shown here is derived from an EMBL/GenBank/DDBJ whole genome shotgun (WGS) entry which is preliminary data.</text>
</comment>
<feature type="repeat" description="PPR" evidence="5">
    <location>
        <begin position="560"/>
        <end position="594"/>
    </location>
</feature>
<evidence type="ECO:0000313" key="8">
    <source>
        <dbReference type="Proteomes" id="UP000325081"/>
    </source>
</evidence>
<dbReference type="GO" id="GO:0005524">
    <property type="term" value="F:ATP binding"/>
    <property type="evidence" value="ECO:0007669"/>
    <property type="project" value="UniProtKB-KW"/>
</dbReference>
<feature type="coiled-coil region" evidence="6">
    <location>
        <begin position="648"/>
        <end position="689"/>
    </location>
</feature>
<dbReference type="NCBIfam" id="TIGR00756">
    <property type="entry name" value="PPR"/>
    <property type="match status" value="6"/>
</dbReference>
<dbReference type="InterPro" id="IPR005654">
    <property type="entry name" value="ATPase_AFG1-like"/>
</dbReference>
<feature type="repeat" description="PPR" evidence="5">
    <location>
        <begin position="314"/>
        <end position="348"/>
    </location>
</feature>
<dbReference type="Pfam" id="PF13041">
    <property type="entry name" value="PPR_2"/>
    <property type="match status" value="3"/>
</dbReference>
<evidence type="ECO:0000256" key="6">
    <source>
        <dbReference type="SAM" id="Coils"/>
    </source>
</evidence>
<organism evidence="7 8">
    <name type="scientific">Striga asiatica</name>
    <name type="common">Asiatic witchweed</name>
    <name type="synonym">Buchnera asiatica</name>
    <dbReference type="NCBI Taxonomy" id="4170"/>
    <lineage>
        <taxon>Eukaryota</taxon>
        <taxon>Viridiplantae</taxon>
        <taxon>Streptophyta</taxon>
        <taxon>Embryophyta</taxon>
        <taxon>Tracheophyta</taxon>
        <taxon>Spermatophyta</taxon>
        <taxon>Magnoliopsida</taxon>
        <taxon>eudicotyledons</taxon>
        <taxon>Gunneridae</taxon>
        <taxon>Pentapetalae</taxon>
        <taxon>asterids</taxon>
        <taxon>lamiids</taxon>
        <taxon>Lamiales</taxon>
        <taxon>Orobanchaceae</taxon>
        <taxon>Buchnereae</taxon>
        <taxon>Striga</taxon>
    </lineage>
</organism>
<dbReference type="Gene3D" id="1.25.40.10">
    <property type="entry name" value="Tetratricopeptide repeat domain"/>
    <property type="match status" value="4"/>
</dbReference>
<keyword evidence="8" id="KW-1185">Reference proteome</keyword>
<dbReference type="FunFam" id="3.40.50.300:FF:001040">
    <property type="entry name" value="AFG1-like ATPase isoform C"/>
    <property type="match status" value="1"/>
</dbReference>
<protein>
    <submittedName>
        <fullName evidence="7">Pentatricopeptide repeat-containing protein</fullName>
    </submittedName>
</protein>
<dbReference type="Gene3D" id="3.40.50.300">
    <property type="entry name" value="P-loop containing nucleotide triphosphate hydrolases"/>
    <property type="match status" value="1"/>
</dbReference>
<evidence type="ECO:0000256" key="1">
    <source>
        <dbReference type="ARBA" id="ARBA00010322"/>
    </source>
</evidence>
<feature type="repeat" description="PPR" evidence="5">
    <location>
        <begin position="490"/>
        <end position="524"/>
    </location>
</feature>
<sequence length="1173" mass="133468">MYPIFNPSLLLRINKSLQLYPHTHLRYITAASSVLVPNTQQIAHLILEQKSADQALQTFEWASKIPGFSHNPSTYRALIHKLCTYRQFKIVEQVLDEMPKRIGSCPDDDIFVTIARGFGRAKMTMQVIRVLDLVPKFRKAPPSLKLLNTILDILVKEDIDIAREFYRRKMMGCGMKGDDYTYGILMKGFCLTNRIGDGFKLLQVMKSHGVKVNVVVYNTLIYALCKNGKVGRARSLTNEMEEFSDVTYNIFISAYCNENNIVQALVMLEKSFSDGFVPDAVTLTKLLEILCNAGRASEAVEILERVEKNRGALDVVAYNTLLKGFVQSGKIKAARGFLKQMEMKGCLPNTKTYNILIKGFCDSEMLDSALDMFGEMKRAGLHWDFVTFDTLIYGLCSSGKTRDGLKILEIFLQGKRKDWVHRIDPYNSILYGLYKENYLDKVAEFLNYMKFLFPRAASRSLSILRSCEDGNIDEAKQILETMREQGDIPSAVVYADLIRVLCEKGHMKEGVELTNVMIEHNYIPIGSTFNVLISGFCRQGKVGAGVRLLEDLKMRGCLLDSESYGDLIRAFCSKGDLQQVVILLMQMMEMAQSSKFRATQFRFYSDRPHSSLSRRTGFLTGPLAYYKSLVDQGKLKHDACQEKVAVELDSLLGRLDQYEKDMEEYHTNLAKWEENRENQRRRLLMEEAKSKQEGDPSTSVNKRRNFFQKWMSRNETVEPGVGKWVSYLNREKKLDSLVGQCPTAPPAPKGLYIYGNVGSGKTMLMDMFYGATEGIVRHRRRLHFHEAMLQIHELMHKIWKGQEMEKSLQQSISNWVTNLPFDTKVKEWLIEEERYKQEIKMKNILPAVADKFLADVQGHQKGASILCFDEIQTVDVFAIVALSGIVSRLLSTGTVLVATSNRAPRDLNQDGMQKEIFEEFLAKLEDHSEIILVGSEIDYRSHIAQSSIDQARTESYDACLSLLVFFVLSTIPTQKNSRICGTRLWDSQEGGTLEVAESCNGVARFSFEFLCGQPIGAADYIAVAKTYHTVFIEAIPVMSMRIRDKARRFITLIDELYNHHCCLYCSAAASIDELFQGTEDGTLFDLERPFETDIEGSKLRRDVMAEGNVSSRRANTTGIISILSAQEEMFAFRRAVSRLIEMQTSFYIEGVRSIHPYFHEKSKEILRRNMAGG</sequence>
<keyword evidence="4" id="KW-0067">ATP-binding</keyword>
<feature type="repeat" description="PPR" evidence="5">
    <location>
        <begin position="279"/>
        <end position="313"/>
    </location>
</feature>
<dbReference type="Pfam" id="PF01535">
    <property type="entry name" value="PPR"/>
    <property type="match status" value="2"/>
</dbReference>
<feature type="repeat" description="PPR" evidence="5">
    <location>
        <begin position="349"/>
        <end position="383"/>
    </location>
</feature>
<feature type="repeat" description="PPR" evidence="5">
    <location>
        <begin position="178"/>
        <end position="212"/>
    </location>
</feature>
<evidence type="ECO:0000256" key="4">
    <source>
        <dbReference type="ARBA" id="ARBA00022840"/>
    </source>
</evidence>
<dbReference type="GO" id="GO:0005739">
    <property type="term" value="C:mitochondrion"/>
    <property type="evidence" value="ECO:0007669"/>
    <property type="project" value="TreeGrafter"/>
</dbReference>
<dbReference type="Pfam" id="PF12854">
    <property type="entry name" value="PPR_1"/>
    <property type="match status" value="1"/>
</dbReference>
<dbReference type="InterPro" id="IPR011990">
    <property type="entry name" value="TPR-like_helical_dom_sf"/>
</dbReference>
<keyword evidence="3" id="KW-0547">Nucleotide-binding</keyword>
<dbReference type="EMBL" id="BKCP01004550">
    <property type="protein sequence ID" value="GER32073.1"/>
    <property type="molecule type" value="Genomic_DNA"/>
</dbReference>
<proteinExistence type="inferred from homology"/>
<dbReference type="NCBIfam" id="NF040713">
    <property type="entry name" value="ZapE"/>
    <property type="match status" value="1"/>
</dbReference>
<evidence type="ECO:0000256" key="3">
    <source>
        <dbReference type="ARBA" id="ARBA00022741"/>
    </source>
</evidence>
<dbReference type="GO" id="GO:0016887">
    <property type="term" value="F:ATP hydrolysis activity"/>
    <property type="evidence" value="ECO:0007669"/>
    <property type="project" value="InterPro"/>
</dbReference>
<evidence type="ECO:0000313" key="7">
    <source>
        <dbReference type="EMBL" id="GER32073.1"/>
    </source>
</evidence>
<dbReference type="PANTHER" id="PTHR12169:SF6">
    <property type="entry name" value="AFG1-LIKE ATPASE"/>
    <property type="match status" value="1"/>
</dbReference>
<evidence type="ECO:0000256" key="5">
    <source>
        <dbReference type="PROSITE-ProRule" id="PRU00708"/>
    </source>
</evidence>
<feature type="repeat" description="PPR" evidence="5">
    <location>
        <begin position="525"/>
        <end position="559"/>
    </location>
</feature>
<dbReference type="AlphaFoldDB" id="A0A5A7PGR8"/>
<keyword evidence="6" id="KW-0175">Coiled coil</keyword>
<dbReference type="PROSITE" id="PS51375">
    <property type="entry name" value="PPR"/>
    <property type="match status" value="9"/>
</dbReference>
<dbReference type="PANTHER" id="PTHR12169">
    <property type="entry name" value="ATPASE N2B"/>
    <property type="match status" value="1"/>
</dbReference>
<gene>
    <name evidence="7" type="ORF">STAS_08120</name>
</gene>
<dbReference type="InterPro" id="IPR027417">
    <property type="entry name" value="P-loop_NTPase"/>
</dbReference>
<comment type="similarity">
    <text evidence="1">Belongs to the AFG1 ATPase family.</text>
</comment>
<dbReference type="OrthoDB" id="185373at2759"/>
<dbReference type="Proteomes" id="UP000325081">
    <property type="component" value="Unassembled WGS sequence"/>
</dbReference>
<name>A0A5A7PGR8_STRAF</name>